<dbReference type="Proteomes" id="UP001518976">
    <property type="component" value="Unassembled WGS sequence"/>
</dbReference>
<organism evidence="3 4">
    <name type="scientific">Streptomyces spirodelae</name>
    <dbReference type="NCBI Taxonomy" id="2812904"/>
    <lineage>
        <taxon>Bacteria</taxon>
        <taxon>Bacillati</taxon>
        <taxon>Actinomycetota</taxon>
        <taxon>Actinomycetes</taxon>
        <taxon>Kitasatosporales</taxon>
        <taxon>Streptomycetaceae</taxon>
        <taxon>Streptomyces</taxon>
    </lineage>
</organism>
<evidence type="ECO:0000256" key="1">
    <source>
        <dbReference type="SAM" id="MobiDB-lite"/>
    </source>
</evidence>
<feature type="region of interest" description="Disordered" evidence="1">
    <location>
        <begin position="154"/>
        <end position="189"/>
    </location>
</feature>
<dbReference type="RefSeq" id="WP_209266615.1">
    <property type="nucleotide sequence ID" value="NZ_JAFFZN010000019.1"/>
</dbReference>
<comment type="caution">
    <text evidence="3">The sequence shown here is derived from an EMBL/GenBank/DDBJ whole genome shotgun (WGS) entry which is preliminary data.</text>
</comment>
<dbReference type="InterPro" id="IPR036188">
    <property type="entry name" value="FAD/NAD-bd_sf"/>
</dbReference>
<name>A0ABS3WXG1_9ACTN</name>
<keyword evidence="3" id="KW-0503">Monooxygenase</keyword>
<dbReference type="InterPro" id="IPR002938">
    <property type="entry name" value="FAD-bd"/>
</dbReference>
<protein>
    <submittedName>
        <fullName evidence="3">FAD-dependent monooxygenase</fullName>
    </submittedName>
</protein>
<gene>
    <name evidence="3" type="ORF">JW592_20415</name>
</gene>
<feature type="compositionally biased region" description="Basic and acidic residues" evidence="1">
    <location>
        <begin position="107"/>
        <end position="119"/>
    </location>
</feature>
<reference evidence="3 4" key="1">
    <citation type="submission" date="2021-02" db="EMBL/GenBank/DDBJ databases">
        <title>Streptomyces spirodelae sp. nov., isolated from duckweed.</title>
        <authorList>
            <person name="Saimee Y."/>
            <person name="Duangmal K."/>
        </authorList>
    </citation>
    <scope>NUCLEOTIDE SEQUENCE [LARGE SCALE GENOMIC DNA]</scope>
    <source>
        <strain evidence="3 4">DW4-2</strain>
    </source>
</reference>
<evidence type="ECO:0000313" key="4">
    <source>
        <dbReference type="Proteomes" id="UP001518976"/>
    </source>
</evidence>
<dbReference type="EMBL" id="JAFFZN010000019">
    <property type="protein sequence ID" value="MBO8187808.1"/>
    <property type="molecule type" value="Genomic_DNA"/>
</dbReference>
<keyword evidence="3" id="KW-0560">Oxidoreductase</keyword>
<dbReference type="GO" id="GO:0004497">
    <property type="term" value="F:monooxygenase activity"/>
    <property type="evidence" value="ECO:0007669"/>
    <property type="project" value="UniProtKB-KW"/>
</dbReference>
<evidence type="ECO:0000259" key="2">
    <source>
        <dbReference type="Pfam" id="PF01494"/>
    </source>
</evidence>
<dbReference type="Gene3D" id="3.50.50.60">
    <property type="entry name" value="FAD/NAD(P)-binding domain"/>
    <property type="match status" value="1"/>
</dbReference>
<keyword evidence="4" id="KW-1185">Reference proteome</keyword>
<feature type="region of interest" description="Disordered" evidence="1">
    <location>
        <begin position="103"/>
        <end position="134"/>
    </location>
</feature>
<sequence>MGLLLAGGRSRYGARVVLADRLASPMTESRASQLTVRTMELLDPARSGRVLRLARARAAGVLRRAALRRGRRRELLRGELEGAAVPHRGRAVRVGPIPGCRAAQGARAERRRPYSDSDHAAGAGRHGTEVRRPRHRLPEAAGRAPVARVRTPGDSTVRNLYDEGNGGGEGADEEAGRFSGGASSWTDRM</sequence>
<dbReference type="Pfam" id="PF01494">
    <property type="entry name" value="FAD_binding_3"/>
    <property type="match status" value="1"/>
</dbReference>
<feature type="domain" description="FAD-binding" evidence="2">
    <location>
        <begin position="2"/>
        <end position="50"/>
    </location>
</feature>
<evidence type="ECO:0000313" key="3">
    <source>
        <dbReference type="EMBL" id="MBO8187808.1"/>
    </source>
</evidence>
<accession>A0ABS3WXG1</accession>
<proteinExistence type="predicted"/>